<proteinExistence type="predicted"/>
<organism evidence="1">
    <name type="scientific">viral metagenome</name>
    <dbReference type="NCBI Taxonomy" id="1070528"/>
    <lineage>
        <taxon>unclassified sequences</taxon>
        <taxon>metagenomes</taxon>
        <taxon>organismal metagenomes</taxon>
    </lineage>
</organism>
<protein>
    <recommendedName>
        <fullName evidence="2">NET domain-containing protein</fullName>
    </recommendedName>
</protein>
<reference evidence="1" key="1">
    <citation type="journal article" date="2020" name="Nature">
        <title>Giant virus diversity and host interactions through global metagenomics.</title>
        <authorList>
            <person name="Schulz F."/>
            <person name="Roux S."/>
            <person name="Paez-Espino D."/>
            <person name="Jungbluth S."/>
            <person name="Walsh D.A."/>
            <person name="Denef V.J."/>
            <person name="McMahon K.D."/>
            <person name="Konstantinidis K.T."/>
            <person name="Eloe-Fadrosh E.A."/>
            <person name="Kyrpides N.C."/>
            <person name="Woyke T."/>
        </authorList>
    </citation>
    <scope>NUCLEOTIDE SEQUENCE</scope>
    <source>
        <strain evidence="1">GVMAG-M-3300020565-3</strain>
    </source>
</reference>
<evidence type="ECO:0008006" key="2">
    <source>
        <dbReference type="Google" id="ProtNLM"/>
    </source>
</evidence>
<dbReference type="EMBL" id="MN739392">
    <property type="protein sequence ID" value="QHT02326.1"/>
    <property type="molecule type" value="Genomic_DNA"/>
</dbReference>
<evidence type="ECO:0000313" key="1">
    <source>
        <dbReference type="EMBL" id="QHT02326.1"/>
    </source>
</evidence>
<name>A0A6C0CC78_9ZZZZ</name>
<accession>A0A6C0CC78</accession>
<sequence>MNKIDLCKTIQMNVSKLTESENLELFKIILDTNANYTKNNNGVFLNLNWIDEKLLVKINNYILFCIKSQNEISKYELMKTLLNDSIAGVTSVTSVTSVTGNTKNDEDVSTGGASDAITGTDASSIAAVDSIAAASLASLASVASLASLASDTCVAGDICGATIIDAAAATDSSGQVIAANTLNPKQKFSSSMKFYLLKKKFMKQNTSYNACLENDLSYEDYLIT</sequence>
<dbReference type="AlphaFoldDB" id="A0A6C0CC78"/>